<feature type="compositionally biased region" description="Basic and acidic residues" evidence="1">
    <location>
        <begin position="63"/>
        <end position="79"/>
    </location>
</feature>
<dbReference type="AlphaFoldDB" id="K2MVL0"/>
<dbReference type="Proteomes" id="UP000007350">
    <property type="component" value="Unassembled WGS sequence"/>
</dbReference>
<comment type="caution">
    <text evidence="2">The sequence shown here is derived from an EMBL/GenBank/DDBJ whole genome shotgun (WGS) entry which is preliminary data.</text>
</comment>
<accession>K2MVL0</accession>
<name>K2MVL0_TRYCR</name>
<keyword evidence="3" id="KW-1185">Reference proteome</keyword>
<evidence type="ECO:0000256" key="1">
    <source>
        <dbReference type="SAM" id="MobiDB-lite"/>
    </source>
</evidence>
<protein>
    <submittedName>
        <fullName evidence="2">Mucin-like glycoprotein, putative</fullName>
    </submittedName>
</protein>
<gene>
    <name evidence="2" type="ORF">MOQ_009864</name>
</gene>
<feature type="compositionally biased region" description="Low complexity" evidence="1">
    <location>
        <begin position="80"/>
        <end position="93"/>
    </location>
</feature>
<feature type="compositionally biased region" description="Low complexity" evidence="1">
    <location>
        <begin position="129"/>
        <end position="142"/>
    </location>
</feature>
<organism evidence="2 3">
    <name type="scientific">Trypanosoma cruzi marinkellei</name>
    <dbReference type="NCBI Taxonomy" id="85056"/>
    <lineage>
        <taxon>Eukaryota</taxon>
        <taxon>Discoba</taxon>
        <taxon>Euglenozoa</taxon>
        <taxon>Kinetoplastea</taxon>
        <taxon>Metakinetoplastina</taxon>
        <taxon>Trypanosomatida</taxon>
        <taxon>Trypanosomatidae</taxon>
        <taxon>Trypanosoma</taxon>
        <taxon>Schizotrypanum</taxon>
    </lineage>
</organism>
<dbReference type="EMBL" id="AHKC01020691">
    <property type="protein sequence ID" value="EKF26441.1"/>
    <property type="molecule type" value="Genomic_DNA"/>
</dbReference>
<evidence type="ECO:0000313" key="3">
    <source>
        <dbReference type="Proteomes" id="UP000007350"/>
    </source>
</evidence>
<reference evidence="2 3" key="1">
    <citation type="journal article" date="2012" name="BMC Genomics">
        <title>Comparative genomic analysis of human infective Trypanosoma cruzi lineages with the bat-restricted subspecies T. cruzi marinkellei.</title>
        <authorList>
            <person name="Franzen O."/>
            <person name="Talavera-Lopez C."/>
            <person name="Ochaya S."/>
            <person name="Butler C.E."/>
            <person name="Messenger L.A."/>
            <person name="Lewis M.D."/>
            <person name="Llewellyn M.S."/>
            <person name="Marinkelle C.J."/>
            <person name="Tyler K.M."/>
            <person name="Miles M.A."/>
            <person name="Andersson B."/>
        </authorList>
    </citation>
    <scope>NUCLEOTIDE SEQUENCE [LARGE SCALE GENOMIC DNA]</scope>
    <source>
        <strain evidence="2 3">B7</strain>
    </source>
</reference>
<evidence type="ECO:0000313" key="2">
    <source>
        <dbReference type="EMBL" id="EKF26441.1"/>
    </source>
</evidence>
<sequence>MYLNAKCNATCTPSASNKTAFTMEFSTTNASGVYKEWLKKKGEQDATPKAGGSTSGICSLDAPVEKAPKKDESGPKEDAAGSSGSTASGSSRSPQNIEQGIPPADPQTGNASQPSTGGGVGRTNASGKTQAPPATAAAASQS</sequence>
<proteinExistence type="predicted"/>
<feature type="non-terminal residue" evidence="2">
    <location>
        <position position="142"/>
    </location>
</feature>
<feature type="region of interest" description="Disordered" evidence="1">
    <location>
        <begin position="41"/>
        <end position="142"/>
    </location>
</feature>